<dbReference type="SUPFAM" id="SSF52833">
    <property type="entry name" value="Thioredoxin-like"/>
    <property type="match status" value="1"/>
</dbReference>
<keyword evidence="6" id="KW-0808">Transferase</keyword>
<dbReference type="PANTHER" id="PTHR44051">
    <property type="entry name" value="GLUTATHIONE S-TRANSFERASE-RELATED"/>
    <property type="match status" value="1"/>
</dbReference>
<dbReference type="InterPro" id="IPR010987">
    <property type="entry name" value="Glutathione-S-Trfase_C-like"/>
</dbReference>
<dbReference type="OrthoDB" id="422574at2759"/>
<evidence type="ECO:0000256" key="2">
    <source>
        <dbReference type="RuleBase" id="RU003494"/>
    </source>
</evidence>
<dbReference type="Gene3D" id="1.20.1050.10">
    <property type="match status" value="1"/>
</dbReference>
<organism evidence="6 7">
    <name type="scientific">Fistulifera solaris</name>
    <name type="common">Oleaginous diatom</name>
    <dbReference type="NCBI Taxonomy" id="1519565"/>
    <lineage>
        <taxon>Eukaryota</taxon>
        <taxon>Sar</taxon>
        <taxon>Stramenopiles</taxon>
        <taxon>Ochrophyta</taxon>
        <taxon>Bacillariophyta</taxon>
        <taxon>Bacillariophyceae</taxon>
        <taxon>Bacillariophycidae</taxon>
        <taxon>Naviculales</taxon>
        <taxon>Naviculaceae</taxon>
        <taxon>Fistulifera</taxon>
    </lineage>
</organism>
<dbReference type="Proteomes" id="UP000198406">
    <property type="component" value="Unassembled WGS sequence"/>
</dbReference>
<sequence>MTLLACIGFVALLLATADSFSPHKAHRSLQTRPSSSATSSTALPVTIYGHPGSRSPLVNWACFELGVNFAMGNLQQNPHPFGQLPCLTDDNDVVVFESGAILQYLHQKFAADKMSPAAAAAVTAWIVWANASLDPICFLETPEGKVYDTGLRKPNKRINRLEEILQANQKKTGSMWLVPDAGFSCADVAVSSYLLYTLQFFPTVLQDMSQWPNVQSYMQACAKRPNYAKAFGGDVQEFLVEKLQNAPGDKKKLFGMF</sequence>
<dbReference type="SFLD" id="SFLDS00019">
    <property type="entry name" value="Glutathione_Transferase_(cytos"/>
    <property type="match status" value="1"/>
</dbReference>
<dbReference type="InParanoid" id="A0A1Z5JD83"/>
<dbReference type="InterPro" id="IPR004045">
    <property type="entry name" value="Glutathione_S-Trfase_N"/>
</dbReference>
<name>A0A1Z5JD83_FISSO</name>
<comment type="caution">
    <text evidence="6">The sequence shown here is derived from an EMBL/GenBank/DDBJ whole genome shotgun (WGS) entry which is preliminary data.</text>
</comment>
<dbReference type="InterPro" id="IPR036249">
    <property type="entry name" value="Thioredoxin-like_sf"/>
</dbReference>
<evidence type="ECO:0000313" key="6">
    <source>
        <dbReference type="EMBL" id="GAX11842.1"/>
    </source>
</evidence>
<dbReference type="PROSITE" id="PS50405">
    <property type="entry name" value="GST_CTER"/>
    <property type="match status" value="1"/>
</dbReference>
<protein>
    <submittedName>
        <fullName evidence="6">Glutathione S-transferase</fullName>
        <ecNumber evidence="6">2.5.1.18</ecNumber>
    </submittedName>
</protein>
<dbReference type="PROSITE" id="PS50404">
    <property type="entry name" value="GST_NTER"/>
    <property type="match status" value="1"/>
</dbReference>
<dbReference type="InterPro" id="IPR036282">
    <property type="entry name" value="Glutathione-S-Trfase_C_sf"/>
</dbReference>
<evidence type="ECO:0000256" key="3">
    <source>
        <dbReference type="SAM" id="SignalP"/>
    </source>
</evidence>
<dbReference type="InterPro" id="IPR040079">
    <property type="entry name" value="Glutathione_S-Trfase"/>
</dbReference>
<feature type="chain" id="PRO_5012961457" evidence="3">
    <location>
        <begin position="20"/>
        <end position="257"/>
    </location>
</feature>
<dbReference type="Gene3D" id="3.40.30.10">
    <property type="entry name" value="Glutaredoxin"/>
    <property type="match status" value="1"/>
</dbReference>
<feature type="domain" description="GST N-terminal" evidence="4">
    <location>
        <begin position="1"/>
        <end position="113"/>
    </location>
</feature>
<reference evidence="6 7" key="1">
    <citation type="journal article" date="2015" name="Plant Cell">
        <title>Oil accumulation by the oleaginous diatom Fistulifera solaris as revealed by the genome and transcriptome.</title>
        <authorList>
            <person name="Tanaka T."/>
            <person name="Maeda Y."/>
            <person name="Veluchamy A."/>
            <person name="Tanaka M."/>
            <person name="Abida H."/>
            <person name="Marechal E."/>
            <person name="Bowler C."/>
            <person name="Muto M."/>
            <person name="Sunaga Y."/>
            <person name="Tanaka M."/>
            <person name="Yoshino T."/>
            <person name="Taniguchi T."/>
            <person name="Fukuda Y."/>
            <person name="Nemoto M."/>
            <person name="Matsumoto M."/>
            <person name="Wong P.S."/>
            <person name="Aburatani S."/>
            <person name="Fujibuchi W."/>
        </authorList>
    </citation>
    <scope>NUCLEOTIDE SEQUENCE [LARGE SCALE GENOMIC DNA]</scope>
    <source>
        <strain evidence="6 7">JPCC DA0580</strain>
    </source>
</reference>
<dbReference type="PANTHER" id="PTHR44051:SF8">
    <property type="entry name" value="GLUTATHIONE S-TRANSFERASE GSTA"/>
    <property type="match status" value="1"/>
</dbReference>
<accession>A0A1Z5JD83</accession>
<keyword evidence="3" id="KW-0732">Signal</keyword>
<dbReference type="AlphaFoldDB" id="A0A1Z5JD83"/>
<feature type="signal peptide" evidence="3">
    <location>
        <begin position="1"/>
        <end position="19"/>
    </location>
</feature>
<dbReference type="SUPFAM" id="SSF47616">
    <property type="entry name" value="GST C-terminal domain-like"/>
    <property type="match status" value="1"/>
</dbReference>
<dbReference type="Pfam" id="PF02798">
    <property type="entry name" value="GST_N"/>
    <property type="match status" value="1"/>
</dbReference>
<evidence type="ECO:0000259" key="4">
    <source>
        <dbReference type="PROSITE" id="PS50404"/>
    </source>
</evidence>
<dbReference type="InterPro" id="IPR004046">
    <property type="entry name" value="GST_C"/>
</dbReference>
<keyword evidence="7" id="KW-1185">Reference proteome</keyword>
<evidence type="ECO:0000259" key="5">
    <source>
        <dbReference type="PROSITE" id="PS50405"/>
    </source>
</evidence>
<evidence type="ECO:0000256" key="1">
    <source>
        <dbReference type="ARBA" id="ARBA00007409"/>
    </source>
</evidence>
<proteinExistence type="inferred from homology"/>
<dbReference type="EC" id="2.5.1.18" evidence="6"/>
<dbReference type="GO" id="GO:0004364">
    <property type="term" value="F:glutathione transferase activity"/>
    <property type="evidence" value="ECO:0007669"/>
    <property type="project" value="UniProtKB-EC"/>
</dbReference>
<evidence type="ECO:0000313" key="7">
    <source>
        <dbReference type="Proteomes" id="UP000198406"/>
    </source>
</evidence>
<dbReference type="EMBL" id="BDSP01000045">
    <property type="protein sequence ID" value="GAX11842.1"/>
    <property type="molecule type" value="Genomic_DNA"/>
</dbReference>
<dbReference type="Pfam" id="PF00043">
    <property type="entry name" value="GST_C"/>
    <property type="match status" value="1"/>
</dbReference>
<comment type="similarity">
    <text evidence="1 2">Belongs to the GST superfamily.</text>
</comment>
<feature type="domain" description="GST C-terminal" evidence="5">
    <location>
        <begin position="115"/>
        <end position="254"/>
    </location>
</feature>
<gene>
    <name evidence="6" type="ORF">FisN_20Lh101</name>
</gene>